<reference evidence="2" key="1">
    <citation type="submission" date="2023-07" db="EMBL/GenBank/DDBJ databases">
        <title>draft genome sequence of fig (Ficus carica).</title>
        <authorList>
            <person name="Takahashi T."/>
            <person name="Nishimura K."/>
        </authorList>
    </citation>
    <scope>NUCLEOTIDE SEQUENCE</scope>
</reference>
<dbReference type="Proteomes" id="UP001187192">
    <property type="component" value="Unassembled WGS sequence"/>
</dbReference>
<feature type="compositionally biased region" description="Low complexity" evidence="1">
    <location>
        <begin position="63"/>
        <end position="74"/>
    </location>
</feature>
<organism evidence="2 3">
    <name type="scientific">Ficus carica</name>
    <name type="common">Common fig</name>
    <dbReference type="NCBI Taxonomy" id="3494"/>
    <lineage>
        <taxon>Eukaryota</taxon>
        <taxon>Viridiplantae</taxon>
        <taxon>Streptophyta</taxon>
        <taxon>Embryophyta</taxon>
        <taxon>Tracheophyta</taxon>
        <taxon>Spermatophyta</taxon>
        <taxon>Magnoliopsida</taxon>
        <taxon>eudicotyledons</taxon>
        <taxon>Gunneridae</taxon>
        <taxon>Pentapetalae</taxon>
        <taxon>rosids</taxon>
        <taxon>fabids</taxon>
        <taxon>Rosales</taxon>
        <taxon>Moraceae</taxon>
        <taxon>Ficeae</taxon>
        <taxon>Ficus</taxon>
    </lineage>
</organism>
<evidence type="ECO:0000313" key="2">
    <source>
        <dbReference type="EMBL" id="GMN27377.1"/>
    </source>
</evidence>
<gene>
    <name evidence="2" type="ORF">TIFTF001_001636</name>
</gene>
<dbReference type="AlphaFoldDB" id="A0AA87Z2J2"/>
<evidence type="ECO:0000256" key="1">
    <source>
        <dbReference type="SAM" id="MobiDB-lite"/>
    </source>
</evidence>
<proteinExistence type="predicted"/>
<accession>A0AA87Z2J2</accession>
<keyword evidence="3" id="KW-1185">Reference proteome</keyword>
<name>A0AA87Z2J2_FICCA</name>
<sequence length="74" mass="7951">MSTPLSKKTPFLPPTPMASAPFPDADEDHFPPLTRSAPLADADEDNTPPAPRRTRSAPPLPRRPSLARSSHPAT</sequence>
<protein>
    <submittedName>
        <fullName evidence="2">Uncharacterized protein</fullName>
    </submittedName>
</protein>
<comment type="caution">
    <text evidence="2">The sequence shown here is derived from an EMBL/GenBank/DDBJ whole genome shotgun (WGS) entry which is preliminary data.</text>
</comment>
<feature type="region of interest" description="Disordered" evidence="1">
    <location>
        <begin position="1"/>
        <end position="74"/>
    </location>
</feature>
<dbReference type="EMBL" id="BTGU01000002">
    <property type="protein sequence ID" value="GMN27377.1"/>
    <property type="molecule type" value="Genomic_DNA"/>
</dbReference>
<evidence type="ECO:0000313" key="3">
    <source>
        <dbReference type="Proteomes" id="UP001187192"/>
    </source>
</evidence>